<sequence length="262" mass="30635">MDRRKSFQKITGTTIGLTIPWFKFFTSKNKYIEAETPIGKMLQKLHFKNILKDKNWFIWSGSVTKDPNGLYDLLYARWPKSTTFLGWLTHSEIAVAVAKKTCGPFIHKKTALPARAQQFWDGSCTHNPHINKYRDTYYPYYMRNIGGKKITKSYHFTHRNSQRIGIVTAKHLWEIFLEICENLFVHTNFRTRKQSEWNVHKDVKDYQGHGHGGGDWRLVKNWLQTVSKKDASLLASTIYASIESHLMGFMAKKSRLNNIFAR</sequence>
<gene>
    <name evidence="1" type="ORF">JL193_16520</name>
</gene>
<reference evidence="1 2" key="1">
    <citation type="submission" date="2021-03" db="EMBL/GenBank/DDBJ databases">
        <title>Complete genome of Polaribacter_sp.G4M1.</title>
        <authorList>
            <person name="Jeong S.W."/>
            <person name="Bae J.W."/>
        </authorList>
    </citation>
    <scope>NUCLEOTIDE SEQUENCE [LARGE SCALE GENOMIC DNA]</scope>
    <source>
        <strain evidence="1 2">G4M1</strain>
    </source>
</reference>
<evidence type="ECO:0000313" key="2">
    <source>
        <dbReference type="Proteomes" id="UP000663935"/>
    </source>
</evidence>
<proteinExistence type="predicted"/>
<dbReference type="SUPFAM" id="SSF75005">
    <property type="entry name" value="Arabinanase/levansucrase/invertase"/>
    <property type="match status" value="1"/>
</dbReference>
<dbReference type="Gene3D" id="2.115.10.20">
    <property type="entry name" value="Glycosyl hydrolase domain, family 43"/>
    <property type="match status" value="1"/>
</dbReference>
<dbReference type="EMBL" id="CP071795">
    <property type="protein sequence ID" value="QTD37647.1"/>
    <property type="molecule type" value="Genomic_DNA"/>
</dbReference>
<dbReference type="RefSeq" id="WP_207971812.1">
    <property type="nucleotide sequence ID" value="NZ_CP071795.1"/>
</dbReference>
<evidence type="ECO:0000313" key="1">
    <source>
        <dbReference type="EMBL" id="QTD37647.1"/>
    </source>
</evidence>
<organism evidence="1 2">
    <name type="scientific">Polaribacter batillariae</name>
    <dbReference type="NCBI Taxonomy" id="2808900"/>
    <lineage>
        <taxon>Bacteria</taxon>
        <taxon>Pseudomonadati</taxon>
        <taxon>Bacteroidota</taxon>
        <taxon>Flavobacteriia</taxon>
        <taxon>Flavobacteriales</taxon>
        <taxon>Flavobacteriaceae</taxon>
    </lineage>
</organism>
<keyword evidence="2" id="KW-1185">Reference proteome</keyword>
<dbReference type="Proteomes" id="UP000663935">
    <property type="component" value="Chromosome"/>
</dbReference>
<dbReference type="InterPro" id="IPR023296">
    <property type="entry name" value="Glyco_hydro_beta-prop_sf"/>
</dbReference>
<name>A0ABX7SUS4_9FLAO</name>
<protein>
    <submittedName>
        <fullName evidence="1">Uncharacterized protein</fullName>
    </submittedName>
</protein>
<accession>A0ABX7SUS4</accession>